<organism evidence="2 3">
    <name type="scientific">Candidatus Cryptobacteroides faecigallinarum</name>
    <dbReference type="NCBI Taxonomy" id="2840763"/>
    <lineage>
        <taxon>Bacteria</taxon>
        <taxon>Pseudomonadati</taxon>
        <taxon>Bacteroidota</taxon>
        <taxon>Bacteroidia</taxon>
        <taxon>Bacteroidales</taxon>
        <taxon>Candidatus Cryptobacteroides</taxon>
    </lineage>
</organism>
<accession>A0A9D9ILW4</accession>
<reference evidence="2" key="2">
    <citation type="journal article" date="2021" name="PeerJ">
        <title>Extensive microbial diversity within the chicken gut microbiome revealed by metagenomics and culture.</title>
        <authorList>
            <person name="Gilroy R."/>
            <person name="Ravi A."/>
            <person name="Getino M."/>
            <person name="Pursley I."/>
            <person name="Horton D.L."/>
            <person name="Alikhan N.F."/>
            <person name="Baker D."/>
            <person name="Gharbi K."/>
            <person name="Hall N."/>
            <person name="Watson M."/>
            <person name="Adriaenssens E.M."/>
            <person name="Foster-Nyarko E."/>
            <person name="Jarju S."/>
            <person name="Secka A."/>
            <person name="Antonio M."/>
            <person name="Oren A."/>
            <person name="Chaudhuri R.R."/>
            <person name="La Ragione R."/>
            <person name="Hildebrand F."/>
            <person name="Pallen M.J."/>
        </authorList>
    </citation>
    <scope>NUCLEOTIDE SEQUENCE</scope>
    <source>
        <strain evidence="2">B1-13419</strain>
    </source>
</reference>
<feature type="signal peptide" evidence="1">
    <location>
        <begin position="1"/>
        <end position="20"/>
    </location>
</feature>
<dbReference type="PROSITE" id="PS51257">
    <property type="entry name" value="PROKAR_LIPOPROTEIN"/>
    <property type="match status" value="1"/>
</dbReference>
<sequence length="249" mass="27641">MKKVFIAFASILSLAFVSCSDLTSSGGGSSSFFDKWWKLSEVYDEESGWSDDPAAYGIYYRFGSDGIATVYDGDMTAYSFTYDSKTHTITPESGDPAVVSIVSGELIIDLQDGYGTKYKCVQESPLIDDAPAVPDDPDIPDVPSYESLIVGKWVPYQYNDGDGWYDTEVNDAAITEFTSSGIVYGYEDGMTVMQGIYSYTESTDILEIVYYMDGEEISDSYTVISITSSEMVLTYNEYGYITHIKLRRV</sequence>
<keyword evidence="1" id="KW-0732">Signal</keyword>
<protein>
    <recommendedName>
        <fullName evidence="4">Lipocalin-like domain-containing protein</fullName>
    </recommendedName>
</protein>
<gene>
    <name evidence="2" type="ORF">IAB91_05370</name>
</gene>
<name>A0A9D9ILW4_9BACT</name>
<dbReference type="Proteomes" id="UP000823757">
    <property type="component" value="Unassembled WGS sequence"/>
</dbReference>
<feature type="chain" id="PRO_5038365858" description="Lipocalin-like domain-containing protein" evidence="1">
    <location>
        <begin position="21"/>
        <end position="249"/>
    </location>
</feature>
<evidence type="ECO:0008006" key="4">
    <source>
        <dbReference type="Google" id="ProtNLM"/>
    </source>
</evidence>
<reference evidence="2" key="1">
    <citation type="submission" date="2020-10" db="EMBL/GenBank/DDBJ databases">
        <authorList>
            <person name="Gilroy R."/>
        </authorList>
    </citation>
    <scope>NUCLEOTIDE SEQUENCE</scope>
    <source>
        <strain evidence="2">B1-13419</strain>
    </source>
</reference>
<comment type="caution">
    <text evidence="2">The sequence shown here is derived from an EMBL/GenBank/DDBJ whole genome shotgun (WGS) entry which is preliminary data.</text>
</comment>
<evidence type="ECO:0000313" key="2">
    <source>
        <dbReference type="EMBL" id="MBO8474702.1"/>
    </source>
</evidence>
<dbReference type="EMBL" id="JADIMD010000081">
    <property type="protein sequence ID" value="MBO8474702.1"/>
    <property type="molecule type" value="Genomic_DNA"/>
</dbReference>
<evidence type="ECO:0000313" key="3">
    <source>
        <dbReference type="Proteomes" id="UP000823757"/>
    </source>
</evidence>
<dbReference type="AlphaFoldDB" id="A0A9D9ILW4"/>
<proteinExistence type="predicted"/>
<evidence type="ECO:0000256" key="1">
    <source>
        <dbReference type="SAM" id="SignalP"/>
    </source>
</evidence>